<proteinExistence type="predicted"/>
<feature type="region of interest" description="Disordered" evidence="1">
    <location>
        <begin position="56"/>
        <end position="126"/>
    </location>
</feature>
<dbReference type="InterPro" id="IPR011681">
    <property type="entry name" value="GcrA"/>
</dbReference>
<dbReference type="RefSeq" id="WP_266349269.1">
    <property type="nucleotide sequence ID" value="NZ_JAPKNG010000003.1"/>
</dbReference>
<keyword evidence="3" id="KW-1185">Reference proteome</keyword>
<evidence type="ECO:0000313" key="2">
    <source>
        <dbReference type="EMBL" id="MDQ0438383.1"/>
    </source>
</evidence>
<dbReference type="Pfam" id="PF07750">
    <property type="entry name" value="GcrA"/>
    <property type="match status" value="1"/>
</dbReference>
<name>A0ABU0H7U0_9HYPH</name>
<evidence type="ECO:0008006" key="4">
    <source>
        <dbReference type="Google" id="ProtNLM"/>
    </source>
</evidence>
<accession>A0ABU0H7U0</accession>
<gene>
    <name evidence="2" type="ORF">QO014_002775</name>
</gene>
<organism evidence="2 3">
    <name type="scientific">Kaistia dalseonensis</name>
    <dbReference type="NCBI Taxonomy" id="410840"/>
    <lineage>
        <taxon>Bacteria</taxon>
        <taxon>Pseudomonadati</taxon>
        <taxon>Pseudomonadota</taxon>
        <taxon>Alphaproteobacteria</taxon>
        <taxon>Hyphomicrobiales</taxon>
        <taxon>Kaistiaceae</taxon>
        <taxon>Kaistia</taxon>
    </lineage>
</organism>
<sequence length="204" mass="21777">MTSKLWKDLTRDEKRQGVIDGRRRGLSSALIAEALGAPSRNAILGVVHRIINEARADGAPSPIPPYRPTARVNGTGRAPSVAGKKLGSGPKAKNRPAEITEEAAGKRPSPSVSPIEGKQQRDTSCVTAGETAPLHEPIAYLERNGTQCAWPIGPWEGVPIAQKLFCGAPVPLGKFLSPYCSDHHRVATTPPADRRRFLAEGARA</sequence>
<evidence type="ECO:0000256" key="1">
    <source>
        <dbReference type="SAM" id="MobiDB-lite"/>
    </source>
</evidence>
<reference evidence="2 3" key="1">
    <citation type="submission" date="2023-07" db="EMBL/GenBank/DDBJ databases">
        <title>Genomic Encyclopedia of Type Strains, Phase IV (KMG-IV): sequencing the most valuable type-strain genomes for metagenomic binning, comparative biology and taxonomic classification.</title>
        <authorList>
            <person name="Goeker M."/>
        </authorList>
    </citation>
    <scope>NUCLEOTIDE SEQUENCE [LARGE SCALE GENOMIC DNA]</scope>
    <source>
        <strain evidence="2 3">B6-8</strain>
    </source>
</reference>
<comment type="caution">
    <text evidence="2">The sequence shown here is derived from an EMBL/GenBank/DDBJ whole genome shotgun (WGS) entry which is preliminary data.</text>
</comment>
<dbReference type="EMBL" id="JAUSVO010000003">
    <property type="protein sequence ID" value="MDQ0438383.1"/>
    <property type="molecule type" value="Genomic_DNA"/>
</dbReference>
<evidence type="ECO:0000313" key="3">
    <source>
        <dbReference type="Proteomes" id="UP001241603"/>
    </source>
</evidence>
<dbReference type="Proteomes" id="UP001241603">
    <property type="component" value="Unassembled WGS sequence"/>
</dbReference>
<protein>
    <recommendedName>
        <fullName evidence="4">GcrA cell cycle regulator</fullName>
    </recommendedName>
</protein>